<organism evidence="4 5">
    <name type="scientific">Meganyctiphanes norvegica</name>
    <name type="common">Northern krill</name>
    <name type="synonym">Thysanopoda norvegica</name>
    <dbReference type="NCBI Taxonomy" id="48144"/>
    <lineage>
        <taxon>Eukaryota</taxon>
        <taxon>Metazoa</taxon>
        <taxon>Ecdysozoa</taxon>
        <taxon>Arthropoda</taxon>
        <taxon>Crustacea</taxon>
        <taxon>Multicrustacea</taxon>
        <taxon>Malacostraca</taxon>
        <taxon>Eumalacostraca</taxon>
        <taxon>Eucarida</taxon>
        <taxon>Euphausiacea</taxon>
        <taxon>Euphausiidae</taxon>
        <taxon>Meganyctiphanes</taxon>
    </lineage>
</organism>
<feature type="compositionally biased region" description="Low complexity" evidence="3">
    <location>
        <begin position="10"/>
        <end position="48"/>
    </location>
</feature>
<evidence type="ECO:0000256" key="2">
    <source>
        <dbReference type="PROSITE-ProRule" id="PRU00497"/>
    </source>
</evidence>
<dbReference type="GO" id="GO:0062129">
    <property type="term" value="C:chitin-based extracellular matrix"/>
    <property type="evidence" value="ECO:0007669"/>
    <property type="project" value="TreeGrafter"/>
</dbReference>
<feature type="non-terminal residue" evidence="4">
    <location>
        <position position="1"/>
    </location>
</feature>
<feature type="compositionally biased region" description="Low complexity" evidence="3">
    <location>
        <begin position="71"/>
        <end position="81"/>
    </location>
</feature>
<evidence type="ECO:0000256" key="1">
    <source>
        <dbReference type="ARBA" id="ARBA00022460"/>
    </source>
</evidence>
<keyword evidence="1 2" id="KW-0193">Cuticle</keyword>
<protein>
    <submittedName>
        <fullName evidence="4">Uncharacterized protein</fullName>
    </submittedName>
</protein>
<dbReference type="PROSITE" id="PS51155">
    <property type="entry name" value="CHIT_BIND_RR_2"/>
    <property type="match status" value="1"/>
</dbReference>
<dbReference type="GO" id="GO:0008010">
    <property type="term" value="F:structural constituent of chitin-based larval cuticle"/>
    <property type="evidence" value="ECO:0007669"/>
    <property type="project" value="TreeGrafter"/>
</dbReference>
<dbReference type="PANTHER" id="PTHR10380">
    <property type="entry name" value="CUTICLE PROTEIN"/>
    <property type="match status" value="1"/>
</dbReference>
<dbReference type="InterPro" id="IPR000618">
    <property type="entry name" value="Insect_cuticle"/>
</dbReference>
<evidence type="ECO:0000256" key="3">
    <source>
        <dbReference type="SAM" id="MobiDB-lite"/>
    </source>
</evidence>
<feature type="region of interest" description="Disordered" evidence="3">
    <location>
        <begin position="1"/>
        <end position="48"/>
    </location>
</feature>
<dbReference type="PROSITE" id="PS00233">
    <property type="entry name" value="CHIT_BIND_RR_1"/>
    <property type="match status" value="1"/>
</dbReference>
<dbReference type="InterPro" id="IPR031311">
    <property type="entry name" value="CHIT_BIND_RR_consensus"/>
</dbReference>
<dbReference type="InterPro" id="IPR050468">
    <property type="entry name" value="Cuticle_Struct_Prot"/>
</dbReference>
<gene>
    <name evidence="4" type="ORF">MNOR_LOCUS36089</name>
</gene>
<accession>A0AAV2SHA0</accession>
<keyword evidence="5" id="KW-1185">Reference proteome</keyword>
<comment type="caution">
    <text evidence="4">The sequence shown here is derived from an EMBL/GenBank/DDBJ whole genome shotgun (WGS) entry which is preliminary data.</text>
</comment>
<evidence type="ECO:0000313" key="4">
    <source>
        <dbReference type="EMBL" id="CAL4186761.1"/>
    </source>
</evidence>
<dbReference type="Proteomes" id="UP001497623">
    <property type="component" value="Unassembled WGS sequence"/>
</dbReference>
<feature type="compositionally biased region" description="Low complexity" evidence="3">
    <location>
        <begin position="88"/>
        <end position="99"/>
    </location>
</feature>
<feature type="region of interest" description="Disordered" evidence="3">
    <location>
        <begin position="71"/>
        <end position="111"/>
    </location>
</feature>
<name>A0AAV2SHA0_MEGNR</name>
<dbReference type="EMBL" id="CAXKWB010063583">
    <property type="protein sequence ID" value="CAL4186761.1"/>
    <property type="molecule type" value="Genomic_DNA"/>
</dbReference>
<dbReference type="PRINTS" id="PR01217">
    <property type="entry name" value="PRICHEXTENSN"/>
</dbReference>
<evidence type="ECO:0000313" key="5">
    <source>
        <dbReference type="Proteomes" id="UP001497623"/>
    </source>
</evidence>
<reference evidence="4 5" key="1">
    <citation type="submission" date="2024-05" db="EMBL/GenBank/DDBJ databases">
        <authorList>
            <person name="Wallberg A."/>
        </authorList>
    </citation>
    <scope>NUCLEOTIDE SEQUENCE [LARGE SCALE GENOMIC DNA]</scope>
</reference>
<dbReference type="Pfam" id="PF00379">
    <property type="entry name" value="Chitin_bind_4"/>
    <property type="match status" value="2"/>
</dbReference>
<dbReference type="AlphaFoldDB" id="A0AAV2SHA0"/>
<sequence>LRRPAKAKSPRPTSTTTTTPRPLPVTTTRRARTNLKTTTTTTERPTTIPIPRPIQIFEPVNNAIDVITTPRTTTRRTTTTTRRPRPTTPKTTTTTPKRPTFAKSLSPDEPEPSYTFGFTTATHGHTESGLPDGSKKGEYYIDYPNGLRMTVTYVADKNGFRPKITYTRPPPTTTVPPTTTPAFDEEGDTIGKQLEASVSPNGGFGCPYYFYYNTKINYHWEYCHPNGTKLGEFGELKSDNYVHVNNYYADARGFHPRLSRTPMTPEQREVMAEYEAGVFILPKPDEERLATEKRIQKWMADNRERLANPLAV</sequence>
<proteinExistence type="predicted"/>